<comment type="caution">
    <text evidence="3">The sequence shown here is derived from an EMBL/GenBank/DDBJ whole genome shotgun (WGS) entry which is preliminary data.</text>
</comment>
<feature type="domain" description="C6" evidence="2">
    <location>
        <begin position="27"/>
        <end position="123"/>
    </location>
</feature>
<dbReference type="PROSITE" id="PS51257">
    <property type="entry name" value="PROKAR_LIPOPROTEIN"/>
    <property type="match status" value="1"/>
</dbReference>
<dbReference type="Pfam" id="PF01681">
    <property type="entry name" value="C6"/>
    <property type="match status" value="1"/>
</dbReference>
<dbReference type="Proteomes" id="UP000494206">
    <property type="component" value="Unassembled WGS sequence"/>
</dbReference>
<dbReference type="PANTHER" id="PTHR21629">
    <property type="entry name" value="C6 DOMAIN-CONTAINING PROTEIN"/>
    <property type="match status" value="1"/>
</dbReference>
<dbReference type="EMBL" id="CADEPM010000004">
    <property type="protein sequence ID" value="CAB3405669.1"/>
    <property type="molecule type" value="Genomic_DNA"/>
</dbReference>
<evidence type="ECO:0000259" key="2">
    <source>
        <dbReference type="SMART" id="SM01048"/>
    </source>
</evidence>
<proteinExistence type="predicted"/>
<evidence type="ECO:0000313" key="4">
    <source>
        <dbReference type="Proteomes" id="UP000494206"/>
    </source>
</evidence>
<accession>A0A8S1EPB6</accession>
<feature type="region of interest" description="Disordered" evidence="1">
    <location>
        <begin position="1"/>
        <end position="22"/>
    </location>
</feature>
<gene>
    <name evidence="3" type="ORF">CBOVIS_LOCUS7837</name>
</gene>
<name>A0A8S1EPB6_9PELO</name>
<sequence length="129" mass="13498">MATGGRSPITRSTTAASPTTTTTATGCNSCTEGQIIFTQGDGDILIDSSGIFSTDPDSGCLSLIATCTAQENYYAFMQFNYSQGGPVENQNSGRTINAPLACVDGQWVYTSMGISRVVKEVSCNEAEAL</sequence>
<keyword evidence="4" id="KW-1185">Reference proteome</keyword>
<dbReference type="InterPro" id="IPR002601">
    <property type="entry name" value="C6_domain"/>
</dbReference>
<dbReference type="SMART" id="SM01048">
    <property type="entry name" value="C6"/>
    <property type="match status" value="1"/>
</dbReference>
<evidence type="ECO:0000313" key="3">
    <source>
        <dbReference type="EMBL" id="CAB3405669.1"/>
    </source>
</evidence>
<dbReference type="PANTHER" id="PTHR21629:SF4">
    <property type="entry name" value="PROTEIN CBG13119"/>
    <property type="match status" value="1"/>
</dbReference>
<dbReference type="OrthoDB" id="5834609at2759"/>
<evidence type="ECO:0000256" key="1">
    <source>
        <dbReference type="SAM" id="MobiDB-lite"/>
    </source>
</evidence>
<organism evidence="3 4">
    <name type="scientific">Caenorhabditis bovis</name>
    <dbReference type="NCBI Taxonomy" id="2654633"/>
    <lineage>
        <taxon>Eukaryota</taxon>
        <taxon>Metazoa</taxon>
        <taxon>Ecdysozoa</taxon>
        <taxon>Nematoda</taxon>
        <taxon>Chromadorea</taxon>
        <taxon>Rhabditida</taxon>
        <taxon>Rhabditina</taxon>
        <taxon>Rhabditomorpha</taxon>
        <taxon>Rhabditoidea</taxon>
        <taxon>Rhabditidae</taxon>
        <taxon>Peloderinae</taxon>
        <taxon>Caenorhabditis</taxon>
    </lineage>
</organism>
<reference evidence="3 4" key="1">
    <citation type="submission" date="2020-04" db="EMBL/GenBank/DDBJ databases">
        <authorList>
            <person name="Laetsch R D."/>
            <person name="Stevens L."/>
            <person name="Kumar S."/>
            <person name="Blaxter L. M."/>
        </authorList>
    </citation>
    <scope>NUCLEOTIDE SEQUENCE [LARGE SCALE GENOMIC DNA]</scope>
</reference>
<dbReference type="AlphaFoldDB" id="A0A8S1EPB6"/>
<protein>
    <recommendedName>
        <fullName evidence="2">C6 domain-containing protein</fullName>
    </recommendedName>
</protein>